<feature type="region of interest" description="Disordered" evidence="6">
    <location>
        <begin position="1"/>
        <end position="24"/>
    </location>
</feature>
<dbReference type="Pfam" id="PF13445">
    <property type="entry name" value="zf-RING_UBOX"/>
    <property type="match status" value="1"/>
</dbReference>
<protein>
    <submittedName>
        <fullName evidence="9">Uncharacterized protein</fullName>
    </submittedName>
</protein>
<proteinExistence type="predicted"/>
<dbReference type="SUPFAM" id="SSF57850">
    <property type="entry name" value="RING/U-box"/>
    <property type="match status" value="1"/>
</dbReference>
<organism evidence="9 10">
    <name type="scientific">Littorina saxatilis</name>
    <dbReference type="NCBI Taxonomy" id="31220"/>
    <lineage>
        <taxon>Eukaryota</taxon>
        <taxon>Metazoa</taxon>
        <taxon>Spiralia</taxon>
        <taxon>Lophotrochozoa</taxon>
        <taxon>Mollusca</taxon>
        <taxon>Gastropoda</taxon>
        <taxon>Caenogastropoda</taxon>
        <taxon>Littorinimorpha</taxon>
        <taxon>Littorinoidea</taxon>
        <taxon>Littorinidae</taxon>
        <taxon>Littorina</taxon>
    </lineage>
</organism>
<comment type="caution">
    <text evidence="9">The sequence shown here is derived from an EMBL/GenBank/DDBJ whole genome shotgun (WGS) entry which is preliminary data.</text>
</comment>
<dbReference type="SUPFAM" id="SSF57845">
    <property type="entry name" value="B-box zinc-binding domain"/>
    <property type="match status" value="1"/>
</dbReference>
<dbReference type="Proteomes" id="UP001374579">
    <property type="component" value="Unassembled WGS sequence"/>
</dbReference>
<sequence length="437" mass="50201">MARYATPSSSKQSNPDISPDDLGSDCGQPNKLTCALCLERFRVPKILPCFHTFCQHCLEDLVIEDAKTFLCPNCRRNTVVPAKGAKDFQTNFYIEDDLAQETPFGQRCEAGCAQGNAPQLAVSRCHSCEKFYCQKCITVHNSIPDVKAKHHWCYLRNGGPLNEEERKVYCKKHPDQTLCFWCVPCKTSICVHCKLTLHESHASEDRKDAERRAKVELGEIRDSLTHYVDTAKAALATVEKNITEIDNEAESKMDEIETRAERLVEMVKDSRRDELSNIEFLRDDLTANMKDRKKALKGNLKAAQTTLDHTARVLAGNNSIKRVAQIKRRARRYLEEDREDIEETWMQTPREWFPVRFSRSAVPRRTVVSYIGSCQPESLLVARSRSSSRSRSRRSSRSRSRRSSRSRSRRSSRSRSRRSSRSRSRSSSRSRSRRSSR</sequence>
<evidence type="ECO:0000256" key="6">
    <source>
        <dbReference type="SAM" id="MobiDB-lite"/>
    </source>
</evidence>
<accession>A0AAN9GN90</accession>
<feature type="domain" description="B box-type" evidence="8">
    <location>
        <begin position="165"/>
        <end position="209"/>
    </location>
</feature>
<dbReference type="Gene3D" id="3.30.40.10">
    <property type="entry name" value="Zinc/RING finger domain, C3HC4 (zinc finger)"/>
    <property type="match status" value="1"/>
</dbReference>
<dbReference type="PROSITE" id="PS50119">
    <property type="entry name" value="ZF_BBOX"/>
    <property type="match status" value="1"/>
</dbReference>
<dbReference type="GO" id="GO:0008270">
    <property type="term" value="F:zinc ion binding"/>
    <property type="evidence" value="ECO:0007669"/>
    <property type="project" value="UniProtKB-KW"/>
</dbReference>
<evidence type="ECO:0000259" key="8">
    <source>
        <dbReference type="PROSITE" id="PS50119"/>
    </source>
</evidence>
<keyword evidence="1" id="KW-0479">Metal-binding</keyword>
<dbReference type="Gene3D" id="3.30.160.60">
    <property type="entry name" value="Classic Zinc Finger"/>
    <property type="match status" value="1"/>
</dbReference>
<dbReference type="InterPro" id="IPR001841">
    <property type="entry name" value="Znf_RING"/>
</dbReference>
<dbReference type="PANTHER" id="PTHR25462">
    <property type="entry name" value="BONUS, ISOFORM C-RELATED"/>
    <property type="match status" value="1"/>
</dbReference>
<evidence type="ECO:0000256" key="4">
    <source>
        <dbReference type="PROSITE-ProRule" id="PRU00024"/>
    </source>
</evidence>
<feature type="region of interest" description="Disordered" evidence="6">
    <location>
        <begin position="380"/>
        <end position="437"/>
    </location>
</feature>
<dbReference type="SMART" id="SM00184">
    <property type="entry name" value="RING"/>
    <property type="match status" value="1"/>
</dbReference>
<evidence type="ECO:0000313" key="10">
    <source>
        <dbReference type="Proteomes" id="UP001374579"/>
    </source>
</evidence>
<evidence type="ECO:0000313" key="9">
    <source>
        <dbReference type="EMBL" id="KAK7114932.1"/>
    </source>
</evidence>
<evidence type="ECO:0000256" key="5">
    <source>
        <dbReference type="SAM" id="Coils"/>
    </source>
</evidence>
<dbReference type="AlphaFoldDB" id="A0AAN9GN90"/>
<evidence type="ECO:0000256" key="1">
    <source>
        <dbReference type="ARBA" id="ARBA00022723"/>
    </source>
</evidence>
<keyword evidence="5" id="KW-0175">Coiled coil</keyword>
<dbReference type="InterPro" id="IPR027370">
    <property type="entry name" value="Znf-RING_euk"/>
</dbReference>
<keyword evidence="10" id="KW-1185">Reference proteome</keyword>
<dbReference type="PROSITE" id="PS50089">
    <property type="entry name" value="ZF_RING_2"/>
    <property type="match status" value="1"/>
</dbReference>
<feature type="compositionally biased region" description="Basic residues" evidence="6">
    <location>
        <begin position="386"/>
        <end position="437"/>
    </location>
</feature>
<evidence type="ECO:0000256" key="2">
    <source>
        <dbReference type="ARBA" id="ARBA00022771"/>
    </source>
</evidence>
<feature type="coiled-coil region" evidence="5">
    <location>
        <begin position="228"/>
        <end position="273"/>
    </location>
</feature>
<gene>
    <name evidence="9" type="ORF">V1264_000907</name>
</gene>
<keyword evidence="3" id="KW-0862">Zinc</keyword>
<keyword evidence="2 4" id="KW-0863">Zinc-finger</keyword>
<feature type="domain" description="RING-type" evidence="7">
    <location>
        <begin position="34"/>
        <end position="75"/>
    </location>
</feature>
<name>A0AAN9GN90_9CAEN</name>
<dbReference type="EMBL" id="JBAMIC010000001">
    <property type="protein sequence ID" value="KAK7114932.1"/>
    <property type="molecule type" value="Genomic_DNA"/>
</dbReference>
<reference evidence="9 10" key="1">
    <citation type="submission" date="2024-02" db="EMBL/GenBank/DDBJ databases">
        <title>Chromosome-scale genome assembly of the rough periwinkle Littorina saxatilis.</title>
        <authorList>
            <person name="De Jode A."/>
            <person name="Faria R."/>
            <person name="Formenti G."/>
            <person name="Sims Y."/>
            <person name="Smith T.P."/>
            <person name="Tracey A."/>
            <person name="Wood J.M.D."/>
            <person name="Zagrodzka Z.B."/>
            <person name="Johannesson K."/>
            <person name="Butlin R.K."/>
            <person name="Leder E.H."/>
        </authorList>
    </citation>
    <scope>NUCLEOTIDE SEQUENCE [LARGE SCALE GENOMIC DNA]</scope>
    <source>
        <strain evidence="9">Snail1</strain>
        <tissue evidence="9">Muscle</tissue>
    </source>
</reference>
<evidence type="ECO:0000259" key="7">
    <source>
        <dbReference type="PROSITE" id="PS50089"/>
    </source>
</evidence>
<dbReference type="InterPro" id="IPR013083">
    <property type="entry name" value="Znf_RING/FYVE/PHD"/>
</dbReference>
<dbReference type="PANTHER" id="PTHR25462:SF296">
    <property type="entry name" value="MEIOTIC P26, ISOFORM F"/>
    <property type="match status" value="1"/>
</dbReference>
<dbReference type="InterPro" id="IPR017907">
    <property type="entry name" value="Znf_RING_CS"/>
</dbReference>
<evidence type="ECO:0000256" key="3">
    <source>
        <dbReference type="ARBA" id="ARBA00022833"/>
    </source>
</evidence>
<feature type="compositionally biased region" description="Polar residues" evidence="6">
    <location>
        <begin position="1"/>
        <end position="16"/>
    </location>
</feature>
<dbReference type="InterPro" id="IPR000315">
    <property type="entry name" value="Znf_B-box"/>
</dbReference>
<dbReference type="InterPro" id="IPR047153">
    <property type="entry name" value="TRIM45/56/19-like"/>
</dbReference>
<dbReference type="PROSITE" id="PS00518">
    <property type="entry name" value="ZF_RING_1"/>
    <property type="match status" value="1"/>
</dbReference>